<accession>A0ABS6NAC3</accession>
<evidence type="ECO:0000313" key="2">
    <source>
        <dbReference type="EMBL" id="MBV2360957.1"/>
    </source>
</evidence>
<feature type="chain" id="PRO_5045796573" description="DUF3887 domain-containing protein" evidence="1">
    <location>
        <begin position="24"/>
        <end position="140"/>
    </location>
</feature>
<name>A0ABS6NAC3_9RHOB</name>
<feature type="signal peptide" evidence="1">
    <location>
        <begin position="1"/>
        <end position="23"/>
    </location>
</feature>
<keyword evidence="1" id="KW-0732">Signal</keyword>
<evidence type="ECO:0008006" key="4">
    <source>
        <dbReference type="Google" id="ProtNLM"/>
    </source>
</evidence>
<dbReference type="RefSeq" id="WP_217779297.1">
    <property type="nucleotide sequence ID" value="NZ_JAHRWL010000002.1"/>
</dbReference>
<reference evidence="2" key="1">
    <citation type="submission" date="2021-06" db="EMBL/GenBank/DDBJ databases">
        <title>Thalassococcus sp. CAU 1522 isolated from sea sand, Republic of Korea.</title>
        <authorList>
            <person name="Kim W."/>
        </authorList>
    </citation>
    <scope>NUCLEOTIDE SEQUENCE</scope>
    <source>
        <strain evidence="2">CAU 1522</strain>
    </source>
</reference>
<organism evidence="2 3">
    <name type="scientific">Thalassococcus arenae</name>
    <dbReference type="NCBI Taxonomy" id="2851652"/>
    <lineage>
        <taxon>Bacteria</taxon>
        <taxon>Pseudomonadati</taxon>
        <taxon>Pseudomonadota</taxon>
        <taxon>Alphaproteobacteria</taxon>
        <taxon>Rhodobacterales</taxon>
        <taxon>Roseobacteraceae</taxon>
        <taxon>Thalassococcus</taxon>
    </lineage>
</organism>
<dbReference type="EMBL" id="JAHRWL010000002">
    <property type="protein sequence ID" value="MBV2360957.1"/>
    <property type="molecule type" value="Genomic_DNA"/>
</dbReference>
<sequence>MIDFRKTVLAIALTLLGALPGRAQDGVFVSYDAMRASLDTLIMAREIEQMMVLFGAGDEMTPQQLQGLEAQVRQIYAEDFQNKAVMRRADLENGFMQELIAYWTGSRYIYAYVLGHDRDDGFLSINFRFNSDFTKLNQLF</sequence>
<keyword evidence="3" id="KW-1185">Reference proteome</keyword>
<gene>
    <name evidence="2" type="ORF">KUH32_14415</name>
</gene>
<dbReference type="Proteomes" id="UP001166293">
    <property type="component" value="Unassembled WGS sequence"/>
</dbReference>
<evidence type="ECO:0000313" key="3">
    <source>
        <dbReference type="Proteomes" id="UP001166293"/>
    </source>
</evidence>
<evidence type="ECO:0000256" key="1">
    <source>
        <dbReference type="SAM" id="SignalP"/>
    </source>
</evidence>
<proteinExistence type="predicted"/>
<protein>
    <recommendedName>
        <fullName evidence="4">DUF3887 domain-containing protein</fullName>
    </recommendedName>
</protein>
<comment type="caution">
    <text evidence="2">The sequence shown here is derived from an EMBL/GenBank/DDBJ whole genome shotgun (WGS) entry which is preliminary data.</text>
</comment>